<comment type="caution">
    <text evidence="6">The sequence shown here is derived from an EMBL/GenBank/DDBJ whole genome shotgun (WGS) entry which is preliminary data.</text>
</comment>
<dbReference type="Proteomes" id="UP000815325">
    <property type="component" value="Unassembled WGS sequence"/>
</dbReference>
<feature type="compositionally biased region" description="Low complexity" evidence="5">
    <location>
        <begin position="105"/>
        <end position="115"/>
    </location>
</feature>
<accession>A0ABQ7H1Q2</accession>
<feature type="region of interest" description="Disordered" evidence="5">
    <location>
        <begin position="421"/>
        <end position="440"/>
    </location>
</feature>
<evidence type="ECO:0000256" key="4">
    <source>
        <dbReference type="ARBA" id="ARBA00022553"/>
    </source>
</evidence>
<dbReference type="InterPro" id="IPR019376">
    <property type="entry name" value="Myeloid_leukemia_factor"/>
</dbReference>
<organism evidence="6 7">
    <name type="scientific">Dunaliella salina</name>
    <name type="common">Green alga</name>
    <name type="synonym">Protococcus salinus</name>
    <dbReference type="NCBI Taxonomy" id="3046"/>
    <lineage>
        <taxon>Eukaryota</taxon>
        <taxon>Viridiplantae</taxon>
        <taxon>Chlorophyta</taxon>
        <taxon>core chlorophytes</taxon>
        <taxon>Chlorophyceae</taxon>
        <taxon>CS clade</taxon>
        <taxon>Chlamydomonadales</taxon>
        <taxon>Dunaliellaceae</taxon>
        <taxon>Dunaliella</taxon>
    </lineage>
</organism>
<feature type="region of interest" description="Disordered" evidence="5">
    <location>
        <begin position="33"/>
        <end position="124"/>
    </location>
</feature>
<gene>
    <name evidence="6" type="ORF">DUNSADRAFT_15491</name>
</gene>
<protein>
    <submittedName>
        <fullName evidence="6">Uncharacterized protein</fullName>
    </submittedName>
</protein>
<evidence type="ECO:0000313" key="7">
    <source>
        <dbReference type="Proteomes" id="UP000815325"/>
    </source>
</evidence>
<feature type="compositionally biased region" description="Basic and acidic residues" evidence="5">
    <location>
        <begin position="178"/>
        <end position="189"/>
    </location>
</feature>
<feature type="region of interest" description="Disordered" evidence="5">
    <location>
        <begin position="152"/>
        <end position="189"/>
    </location>
</feature>
<dbReference type="EMBL" id="MU069503">
    <property type="protein sequence ID" value="KAF5840781.1"/>
    <property type="molecule type" value="Genomic_DNA"/>
</dbReference>
<proteinExistence type="inferred from homology"/>
<reference evidence="6" key="1">
    <citation type="submission" date="2017-08" db="EMBL/GenBank/DDBJ databases">
        <authorList>
            <person name="Polle J.E."/>
            <person name="Barry K."/>
            <person name="Cushman J."/>
            <person name="Schmutz J."/>
            <person name="Tran D."/>
            <person name="Hathwaick L.T."/>
            <person name="Yim W.C."/>
            <person name="Jenkins J."/>
            <person name="Mckie-Krisberg Z.M."/>
            <person name="Prochnik S."/>
            <person name="Lindquist E."/>
            <person name="Dockter R.B."/>
            <person name="Adam C."/>
            <person name="Molina H."/>
            <person name="Bunkerborg J."/>
            <person name="Jin E."/>
            <person name="Buchheim M."/>
            <person name="Magnuson J."/>
        </authorList>
    </citation>
    <scope>NUCLEOTIDE SEQUENCE</scope>
    <source>
        <strain evidence="6">CCAP 19/18</strain>
    </source>
</reference>
<feature type="compositionally biased region" description="Polar residues" evidence="5">
    <location>
        <begin position="283"/>
        <end position="295"/>
    </location>
</feature>
<comment type="subcellular location">
    <subcellularLocation>
        <location evidence="1">Cytoplasm</location>
    </subcellularLocation>
</comment>
<evidence type="ECO:0000256" key="5">
    <source>
        <dbReference type="SAM" id="MobiDB-lite"/>
    </source>
</evidence>
<dbReference type="Pfam" id="PF10248">
    <property type="entry name" value="Mlf1IP"/>
    <property type="match status" value="1"/>
</dbReference>
<name>A0ABQ7H1Q2_DUNSA</name>
<feature type="region of interest" description="Disordered" evidence="5">
    <location>
        <begin position="247"/>
        <end position="296"/>
    </location>
</feature>
<evidence type="ECO:0000313" key="6">
    <source>
        <dbReference type="EMBL" id="KAF5840781.1"/>
    </source>
</evidence>
<dbReference type="PANTHER" id="PTHR13105">
    <property type="entry name" value="MYELOID LEUKEMIA FACTOR"/>
    <property type="match status" value="1"/>
</dbReference>
<keyword evidence="7" id="KW-1185">Reference proteome</keyword>
<evidence type="ECO:0000256" key="2">
    <source>
        <dbReference type="ARBA" id="ARBA00008332"/>
    </source>
</evidence>
<comment type="similarity">
    <text evidence="2">Belongs to the MLF family.</text>
</comment>
<evidence type="ECO:0000256" key="3">
    <source>
        <dbReference type="ARBA" id="ARBA00022490"/>
    </source>
</evidence>
<evidence type="ECO:0000256" key="1">
    <source>
        <dbReference type="ARBA" id="ARBA00004496"/>
    </source>
</evidence>
<keyword evidence="4" id="KW-0597">Phosphoprotein</keyword>
<feature type="compositionally biased region" description="Polar residues" evidence="5">
    <location>
        <begin position="152"/>
        <end position="172"/>
    </location>
</feature>
<feature type="compositionally biased region" description="Basic residues" evidence="5">
    <location>
        <begin position="90"/>
        <end position="99"/>
    </location>
</feature>
<keyword evidence="3" id="KW-0963">Cytoplasm</keyword>
<sequence>MAFPGSLFGSMFGGADPFAQMDAHFRAMTQQMGFGDPFFGQPSQQPLPQRASRGPQIEEVGSDEEGSGHPVSSGQPYVEEASDEDDPHQNNRRARRARHNSPPAQQQQQQQQQQQVSMPGFGGGFGSLFGNFPNLSAMANAPGATGFSYSTTSFQSSGPNGLNYQAAQSTRAGPNGVRESHAAFHDGRTGRRDVRITRGIKDRERILHRIRDATGREDAEEILKGMSQEEVDRFDREWQEQAEKNLMWGGGRRGPTLGYQQQQQQQSTRPALGYQQQQQQQQSTRPALASSTSANGRGAYGGSAPAYGYGSTPAYGGAGYGGAGYSSTGGVGTGGLGNGTARGSMPAYGSAGYGGTGYGTTGGMGTGGLGNGTARAGGGYATSPPGYARSTSYNGGGAGMTGSNRGGGGYVGNGSAYAGNGAGYTSRSYGPGSTSSSRRY</sequence>